<evidence type="ECO:0000313" key="3">
    <source>
        <dbReference type="Proteomes" id="UP000309584"/>
    </source>
</evidence>
<accession>A0ABY2TGL0</accession>
<comment type="caution">
    <text evidence="2">The sequence shown here is derived from an EMBL/GenBank/DDBJ whole genome shotgun (WGS) entry which is preliminary data.</text>
</comment>
<gene>
    <name evidence="2" type="ORF">CQA75_08500</name>
</gene>
<sequence>MADDIIFGIILSIFMGLILFSMIFIAVIIHFTALSSVLIIFSILNYWMRINIKEFVKSYFLTFFIIFLITIIIGFYITYGVDNVGHFVLVDPPEVEKLSPQEYKAYNYFKFLTFITMFFFINTFIMFLCLLQAYFFKCYSTGVKRKKISWLIGFVCNVFILIASAYTVRFGLF</sequence>
<dbReference type="Proteomes" id="UP000309584">
    <property type="component" value="Unassembled WGS sequence"/>
</dbReference>
<feature type="transmembrane region" description="Helical" evidence="1">
    <location>
        <begin position="111"/>
        <end position="136"/>
    </location>
</feature>
<feature type="transmembrane region" description="Helical" evidence="1">
    <location>
        <begin position="31"/>
        <end position="47"/>
    </location>
</feature>
<keyword evidence="1" id="KW-0472">Membrane</keyword>
<reference evidence="2 3" key="1">
    <citation type="submission" date="2018-05" db="EMBL/GenBank/DDBJ databases">
        <title>Novel Campyloabacter and Helicobacter Species and Strains.</title>
        <authorList>
            <person name="Mannion A.J."/>
            <person name="Shen Z."/>
            <person name="Fox J.G."/>
        </authorList>
    </citation>
    <scope>NUCLEOTIDE SEQUENCE [LARGE SCALE GENOMIC DNA]</scope>
    <source>
        <strain evidence="3">MIT10-5678</strain>
    </source>
</reference>
<protein>
    <submittedName>
        <fullName evidence="2">Uncharacterized protein</fullName>
    </submittedName>
</protein>
<dbReference type="EMBL" id="NXLY01000025">
    <property type="protein sequence ID" value="TKX33256.1"/>
    <property type="molecule type" value="Genomic_DNA"/>
</dbReference>
<evidence type="ECO:0000256" key="1">
    <source>
        <dbReference type="SAM" id="Phobius"/>
    </source>
</evidence>
<feature type="transmembrane region" description="Helical" evidence="1">
    <location>
        <begin position="5"/>
        <end position="25"/>
    </location>
</feature>
<keyword evidence="3" id="KW-1185">Reference proteome</keyword>
<organism evidence="2 3">
    <name type="scientific">Campylobacter taeniopygiae</name>
    <dbReference type="NCBI Taxonomy" id="2510188"/>
    <lineage>
        <taxon>Bacteria</taxon>
        <taxon>Pseudomonadati</taxon>
        <taxon>Campylobacterota</taxon>
        <taxon>Epsilonproteobacteria</taxon>
        <taxon>Campylobacterales</taxon>
        <taxon>Campylobacteraceae</taxon>
        <taxon>Campylobacter</taxon>
    </lineage>
</organism>
<proteinExistence type="predicted"/>
<keyword evidence="1" id="KW-1133">Transmembrane helix</keyword>
<keyword evidence="1" id="KW-0812">Transmembrane</keyword>
<dbReference type="RefSeq" id="WP_137624544.1">
    <property type="nucleotide sequence ID" value="NZ_NXLY01000025.1"/>
</dbReference>
<feature type="transmembrane region" description="Helical" evidence="1">
    <location>
        <begin position="148"/>
        <end position="168"/>
    </location>
</feature>
<evidence type="ECO:0000313" key="2">
    <source>
        <dbReference type="EMBL" id="TKX33256.1"/>
    </source>
</evidence>
<feature type="transmembrane region" description="Helical" evidence="1">
    <location>
        <begin position="59"/>
        <end position="79"/>
    </location>
</feature>
<name>A0ABY2TGL0_9BACT</name>